<keyword evidence="4 6" id="KW-0505">Motor protein</keyword>
<dbReference type="SUPFAM" id="SSF52540">
    <property type="entry name" value="P-loop containing nucleoside triphosphate hydrolases"/>
    <property type="match status" value="1"/>
</dbReference>
<dbReference type="VEuPathDB" id="FungiDB:SDRG_13878"/>
<dbReference type="EMBL" id="JH767195">
    <property type="protein sequence ID" value="EQC28330.1"/>
    <property type="molecule type" value="Genomic_DNA"/>
</dbReference>
<dbReference type="GO" id="GO:0005737">
    <property type="term" value="C:cytoplasm"/>
    <property type="evidence" value="ECO:0007669"/>
    <property type="project" value="TreeGrafter"/>
</dbReference>
<dbReference type="OrthoDB" id="6108017at2759"/>
<feature type="domain" description="PDZ" evidence="7">
    <location>
        <begin position="1131"/>
        <end position="1225"/>
    </location>
</feature>
<comment type="similarity">
    <text evidence="6">Belongs to the TRAFAC class myosin-kinesin ATPase superfamily. Myosin family.</text>
</comment>
<name>T0Q4G4_SAPDV</name>
<evidence type="ECO:0000256" key="4">
    <source>
        <dbReference type="ARBA" id="ARBA00023175"/>
    </source>
</evidence>
<dbReference type="FunFam" id="1.10.10.820:FF:000001">
    <property type="entry name" value="Myosin heavy chain"/>
    <property type="match status" value="1"/>
</dbReference>
<dbReference type="Gene3D" id="1.20.120.720">
    <property type="entry name" value="Myosin VI head, motor domain, U50 subdomain"/>
    <property type="match status" value="1"/>
</dbReference>
<dbReference type="InterPro" id="IPR036961">
    <property type="entry name" value="Kinesin_motor_dom_sf"/>
</dbReference>
<dbReference type="PROSITE" id="PS50096">
    <property type="entry name" value="IQ"/>
    <property type="match status" value="4"/>
</dbReference>
<keyword evidence="10" id="KW-1185">Reference proteome</keyword>
<evidence type="ECO:0000259" key="7">
    <source>
        <dbReference type="PROSITE" id="PS50106"/>
    </source>
</evidence>
<dbReference type="InterPro" id="IPR001609">
    <property type="entry name" value="Myosin_head_motor_dom-like"/>
</dbReference>
<dbReference type="Gene3D" id="1.20.5.190">
    <property type="match status" value="2"/>
</dbReference>
<dbReference type="PROSITE" id="PS51456">
    <property type="entry name" value="MYOSIN_MOTOR"/>
    <property type="match status" value="1"/>
</dbReference>
<dbReference type="Pfam" id="PF00063">
    <property type="entry name" value="Myosin_head"/>
    <property type="match status" value="2"/>
</dbReference>
<dbReference type="PANTHER" id="PTHR13140">
    <property type="entry name" value="MYOSIN"/>
    <property type="match status" value="1"/>
</dbReference>
<sequence length="1232" mass="135052">MLSRGRSKKASATVDDLTLLVTLDEATILHALQRRFEHDEIYTSTGAILVAINPFAPMPHIYDEHTKGLYIEHGNRRVHGEKLPKLPPHIYAVADTAFRDMNKDTWVDASLANSNVLDALRAEASPTIAVQNQSILVSGESGAGKTETTKIIMNYLASVSSATTQNGHAAERENVRNRVLESNPILEAFGNARTNRNNNSSRFGKFIRLGFAKDGTLLGASIATYLLERVRLVSQSIGERNYHIFYELLRGASPDELAALSLTHVEDYKYLNQTQCVDRKDGVDDGDQYTKTRHAMTTIGMSDEEQRSVLALVAAVLHLGNITFVPLDGENEGCRISNESALASASCLLGVDKATLQKNLCSRDIRAGGDAITVLLSPEKAEVTRDVMAKTIYSHLFDWLVDRINVSIGYVPPTEERFIGVVDIFGFEIFATNSLEQLCINYANEKLQQLFSQFVFEKEQEEYVKEAIPWTFVEYPNNDAVVTMFESVRPMGLFALLDEQCKLPNGNDVSLFTTYFDSFASTPHLHVSKLQRGVQLFVVAHYAGAVPYAAAGFCEKNKDHAHTEAVGYLASSSTPLLQTLFTASAGSSAVTKQPSTVVAKFKSQLASLLSLLHLTAPHFIRCIKPNDAASSTDFTVDRVAEQLRCSGVLEAAKISRTGYPIRFPHAAFVHSYLCLTPSVALDKENLRGTASAIVAAFRAGTFLQPPNAPPIQFANEGRDNFQVGLTKVFLLLGVYTQLNEVREALFGKAVITMQRVVRGYLARVVYCRVRAGVVRLQATFRARRQARHYERLRASAIVAQAAIRRFLARRRYRKVQRAVLTLQCAIRCHLARKQVQAKRSVAATIRLQSIIRMHQVRIRIRPLLNAAREAAAAKRAAEAAALAAVPVLPTRTRPARSVFVEEFSESDSDDDDSISFVDRRSTRLSLAASTTAYSVIVEAGGSLGVTLDVSNGDVLVHRVHPTLSTTADVLQVTAGDTLVSIDGRPPMVPTSMPISVGGCRRCFFFPPVAHPTLFEFEKAASGLVRVASSTTSSAKLYDVLWLEDKSLGLALRQDATTARCVVTKISAYHNPGMVNVHEQDVLLAINGNAVGQMEFPVICDLLAQASRPLVLSFESSVRSYHTSSVTLLNGAVLFHVIWDGGRLGVALKKNAAKKGPFPYVAKVQAGDSVIGRFNAKRSPLGIKVSRGDKLVKVNHQSIRDVPYESLLTQLRAGAKPIILSFLKGKKTKTVVA</sequence>
<evidence type="ECO:0000256" key="5">
    <source>
        <dbReference type="ARBA" id="ARBA00023203"/>
    </source>
</evidence>
<dbReference type="GO" id="GO:0000146">
    <property type="term" value="F:microfilament motor activity"/>
    <property type="evidence" value="ECO:0007669"/>
    <property type="project" value="TreeGrafter"/>
</dbReference>
<dbReference type="SMART" id="SM00228">
    <property type="entry name" value="PDZ"/>
    <property type="match status" value="2"/>
</dbReference>
<dbReference type="SMART" id="SM00242">
    <property type="entry name" value="MYSc"/>
    <property type="match status" value="1"/>
</dbReference>
<evidence type="ECO:0000256" key="3">
    <source>
        <dbReference type="ARBA" id="ARBA00023123"/>
    </source>
</evidence>
<dbReference type="Gene3D" id="3.40.850.10">
    <property type="entry name" value="Kinesin motor domain"/>
    <property type="match status" value="1"/>
</dbReference>
<dbReference type="GO" id="GO:0005524">
    <property type="term" value="F:ATP binding"/>
    <property type="evidence" value="ECO:0007669"/>
    <property type="project" value="UniProtKB-UniRule"/>
</dbReference>
<dbReference type="InterPro" id="IPR001478">
    <property type="entry name" value="PDZ"/>
</dbReference>
<dbReference type="InParanoid" id="T0Q4G4"/>
<dbReference type="eggNOG" id="KOG0160">
    <property type="taxonomic scope" value="Eukaryota"/>
</dbReference>
<evidence type="ECO:0000313" key="9">
    <source>
        <dbReference type="EMBL" id="EQC28330.1"/>
    </source>
</evidence>
<dbReference type="GO" id="GO:0016020">
    <property type="term" value="C:membrane"/>
    <property type="evidence" value="ECO:0007669"/>
    <property type="project" value="TreeGrafter"/>
</dbReference>
<dbReference type="Gene3D" id="6.20.240.20">
    <property type="match status" value="1"/>
</dbReference>
<proteinExistence type="inferred from homology"/>
<dbReference type="RefSeq" id="XP_008618200.1">
    <property type="nucleotide sequence ID" value="XM_008619978.1"/>
</dbReference>
<dbReference type="InterPro" id="IPR027417">
    <property type="entry name" value="P-loop_NTPase"/>
</dbReference>
<dbReference type="STRING" id="1156394.T0Q4G4"/>
<dbReference type="Gene3D" id="1.10.10.820">
    <property type="match status" value="1"/>
</dbReference>
<evidence type="ECO:0000313" key="10">
    <source>
        <dbReference type="Proteomes" id="UP000030762"/>
    </source>
</evidence>
<organism evidence="9 10">
    <name type="scientific">Saprolegnia diclina (strain VS20)</name>
    <dbReference type="NCBI Taxonomy" id="1156394"/>
    <lineage>
        <taxon>Eukaryota</taxon>
        <taxon>Sar</taxon>
        <taxon>Stramenopiles</taxon>
        <taxon>Oomycota</taxon>
        <taxon>Saprolegniomycetes</taxon>
        <taxon>Saprolegniales</taxon>
        <taxon>Saprolegniaceae</taxon>
        <taxon>Saprolegnia</taxon>
    </lineage>
</organism>
<dbReference type="Proteomes" id="UP000030762">
    <property type="component" value="Unassembled WGS sequence"/>
</dbReference>
<evidence type="ECO:0000259" key="8">
    <source>
        <dbReference type="PROSITE" id="PS51456"/>
    </source>
</evidence>
<accession>T0Q4G4</accession>
<reference evidence="9 10" key="1">
    <citation type="submission" date="2012-04" db="EMBL/GenBank/DDBJ databases">
        <title>The Genome Sequence of Saprolegnia declina VS20.</title>
        <authorList>
            <consortium name="The Broad Institute Genome Sequencing Platform"/>
            <person name="Russ C."/>
            <person name="Nusbaum C."/>
            <person name="Tyler B."/>
            <person name="van West P."/>
            <person name="Dieguez-Uribeondo J."/>
            <person name="de Bruijn I."/>
            <person name="Tripathy S."/>
            <person name="Jiang R."/>
            <person name="Young S.K."/>
            <person name="Zeng Q."/>
            <person name="Gargeya S."/>
            <person name="Fitzgerald M."/>
            <person name="Haas B."/>
            <person name="Abouelleil A."/>
            <person name="Alvarado L."/>
            <person name="Arachchi H.M."/>
            <person name="Berlin A."/>
            <person name="Chapman S.B."/>
            <person name="Goldberg J."/>
            <person name="Griggs A."/>
            <person name="Gujja S."/>
            <person name="Hansen M."/>
            <person name="Howarth C."/>
            <person name="Imamovic A."/>
            <person name="Larimer J."/>
            <person name="McCowen C."/>
            <person name="Montmayeur A."/>
            <person name="Murphy C."/>
            <person name="Neiman D."/>
            <person name="Pearson M."/>
            <person name="Priest M."/>
            <person name="Roberts A."/>
            <person name="Saif S."/>
            <person name="Shea T."/>
            <person name="Sisk P."/>
            <person name="Sykes S."/>
            <person name="Wortman J."/>
            <person name="Nusbaum C."/>
            <person name="Birren B."/>
        </authorList>
    </citation>
    <scope>NUCLEOTIDE SEQUENCE [LARGE SCALE GENOMIC DNA]</scope>
    <source>
        <strain evidence="9 10">VS20</strain>
    </source>
</reference>
<dbReference type="PRINTS" id="PR00193">
    <property type="entry name" value="MYOSINHEAVY"/>
</dbReference>
<dbReference type="GO" id="GO:0051015">
    <property type="term" value="F:actin filament binding"/>
    <property type="evidence" value="ECO:0007669"/>
    <property type="project" value="TreeGrafter"/>
</dbReference>
<dbReference type="GeneID" id="19954605"/>
<dbReference type="InterPro" id="IPR000048">
    <property type="entry name" value="IQ_motif_EF-hand-BS"/>
</dbReference>
<dbReference type="Gene3D" id="1.20.58.530">
    <property type="match status" value="1"/>
</dbReference>
<dbReference type="PANTHER" id="PTHR13140:SF845">
    <property type="entry name" value="MYOSIN-LIKE PROTEIN"/>
    <property type="match status" value="1"/>
</dbReference>
<gene>
    <name evidence="9" type="ORF">SDRG_13878</name>
</gene>
<evidence type="ECO:0000256" key="6">
    <source>
        <dbReference type="PROSITE-ProRule" id="PRU00782"/>
    </source>
</evidence>
<dbReference type="CDD" id="cd14901">
    <property type="entry name" value="MYSc_Myo40"/>
    <property type="match status" value="1"/>
</dbReference>
<dbReference type="PROSITE" id="PS50106">
    <property type="entry name" value="PDZ"/>
    <property type="match status" value="1"/>
</dbReference>
<feature type="binding site" evidence="6">
    <location>
        <begin position="139"/>
        <end position="146"/>
    </location>
    <ligand>
        <name>ATP</name>
        <dbReference type="ChEBI" id="CHEBI:30616"/>
    </ligand>
</feature>
<dbReference type="AlphaFoldDB" id="T0Q4G4"/>
<evidence type="ECO:0000256" key="1">
    <source>
        <dbReference type="ARBA" id="ARBA00022741"/>
    </source>
</evidence>
<dbReference type="GO" id="GO:0007015">
    <property type="term" value="P:actin filament organization"/>
    <property type="evidence" value="ECO:0007669"/>
    <property type="project" value="TreeGrafter"/>
</dbReference>
<protein>
    <recommendedName>
        <fullName evidence="11">Myosin motor domain-containing protein</fullName>
    </recommendedName>
</protein>
<keyword evidence="5 6" id="KW-0009">Actin-binding</keyword>
<keyword evidence="1 6" id="KW-0547">Nucleotide-binding</keyword>
<keyword evidence="3 6" id="KW-0518">Myosin</keyword>
<keyword evidence="2 6" id="KW-0067">ATP-binding</keyword>
<dbReference type="SMART" id="SM00015">
    <property type="entry name" value="IQ"/>
    <property type="match status" value="5"/>
</dbReference>
<dbReference type="GO" id="GO:0016459">
    <property type="term" value="C:myosin complex"/>
    <property type="evidence" value="ECO:0007669"/>
    <property type="project" value="UniProtKB-KW"/>
</dbReference>
<evidence type="ECO:0000256" key="2">
    <source>
        <dbReference type="ARBA" id="ARBA00022840"/>
    </source>
</evidence>
<feature type="region of interest" description="Actin-binding" evidence="6">
    <location>
        <begin position="605"/>
        <end position="627"/>
    </location>
</feature>
<evidence type="ECO:0008006" key="11">
    <source>
        <dbReference type="Google" id="ProtNLM"/>
    </source>
</evidence>
<dbReference type="OMA" id="CHLARKQ"/>
<feature type="domain" description="Myosin motor" evidence="8">
    <location>
        <begin position="12"/>
        <end position="743"/>
    </location>
</feature>
<dbReference type="Pfam" id="PF00612">
    <property type="entry name" value="IQ"/>
    <property type="match status" value="3"/>
</dbReference>